<dbReference type="InterPro" id="IPR051396">
    <property type="entry name" value="Bact_Antivir_Def_Nuclease"/>
</dbReference>
<dbReference type="KEGG" id="mcub:MCBB_0266"/>
<accession>A0A1D3KZX6</accession>
<feature type="domain" description="Endonuclease GajA/Old nuclease/RecF-like AAA" evidence="1">
    <location>
        <begin position="1"/>
        <end position="369"/>
    </location>
</feature>
<dbReference type="PANTHER" id="PTHR43581:SF4">
    <property type="entry name" value="ATP_GTP PHOSPHATASE"/>
    <property type="match status" value="1"/>
</dbReference>
<dbReference type="AlphaFoldDB" id="A0A1D3KZX6"/>
<dbReference type="PANTHER" id="PTHR43581">
    <property type="entry name" value="ATP/GTP PHOSPHATASE"/>
    <property type="match status" value="1"/>
</dbReference>
<keyword evidence="3" id="KW-1185">Reference proteome</keyword>
<dbReference type="EMBL" id="LT607756">
    <property type="protein sequence ID" value="SCG84848.1"/>
    <property type="molecule type" value="Genomic_DNA"/>
</dbReference>
<protein>
    <recommendedName>
        <fullName evidence="1">Endonuclease GajA/Old nuclease/RecF-like AAA domain-containing protein</fullName>
    </recommendedName>
</protein>
<name>A0A1D3KZX6_9EURY</name>
<evidence type="ECO:0000313" key="3">
    <source>
        <dbReference type="Proteomes" id="UP000094707"/>
    </source>
</evidence>
<dbReference type="Pfam" id="PF13175">
    <property type="entry name" value="AAA_15"/>
    <property type="match status" value="1"/>
</dbReference>
<dbReference type="GeneID" id="30411130"/>
<reference evidence="2 3" key="1">
    <citation type="submission" date="2016-08" db="EMBL/GenBank/DDBJ databases">
        <authorList>
            <person name="Seilhamer J.J."/>
        </authorList>
    </citation>
    <scope>NUCLEOTIDE SEQUENCE [LARGE SCALE GENOMIC DNA]</scope>
    <source>
        <strain evidence="2">Buetzberg</strain>
    </source>
</reference>
<dbReference type="InterPro" id="IPR027417">
    <property type="entry name" value="P-loop_NTPase"/>
</dbReference>
<dbReference type="OrthoDB" id="71628at2157"/>
<organism evidence="2 3">
    <name type="scientific">Methanobacterium congolense</name>
    <dbReference type="NCBI Taxonomy" id="118062"/>
    <lineage>
        <taxon>Archaea</taxon>
        <taxon>Methanobacteriati</taxon>
        <taxon>Methanobacteriota</taxon>
        <taxon>Methanomada group</taxon>
        <taxon>Methanobacteria</taxon>
        <taxon>Methanobacteriales</taxon>
        <taxon>Methanobacteriaceae</taxon>
        <taxon>Methanobacterium</taxon>
    </lineage>
</organism>
<evidence type="ECO:0000259" key="1">
    <source>
        <dbReference type="Pfam" id="PF13175"/>
    </source>
</evidence>
<sequence>MRVKSIRANNYRPFKKLDETKLNSLSVLIGKNDSGKSSILRALQSFLSDKPLQKSDLHYGANVDEDIIIEVSFISLPKKIQFESRVNTTFEEENLVDRYCNLRIRKTYNSRDNFKPKVELIVQDFDGSNYFGLVNKKEEELNGICDSLSIDLSKFGRNVTNKIKRKKIREKALEGKIPLKECPLELEKKVWSIVNKSLPTLDLFETDTKLGVNETTFQNKFNHIISKVTKSTDRWARDYFKKQIETSLQKEVNSIFEYFKRHDPDFKSFSVESTFSWDKAVKFDIIGEDRFAVKKSIDERGSGIRRLLMVSFFQYMAETKHADGSLIFGIEEPENSLHPGLQRELYESFAKIAKAGHQIIITSHSPVFAGSADLESLTLIVRNLGIAKAKQSSNFNALEIAEELGVQPSDQITSFKACIFVEGMNDTEFFNTIASKMKSAGIISEDFKDKDIGFIIHGGDNLKHFVEANALSKLSKKFGVIIDSDKEYFDHKIPQRKLNWKSKCESKGGKFFILRKREIENYIYPAVIKRELHKDDEYDDFSDMKKIFGPNVYKLIEKMNIDEIKNMGYYEDDTGSPHSELTEIIIDLLDLV</sequence>
<gene>
    <name evidence="2" type="ORF">MCBB_0266</name>
</gene>
<dbReference type="RefSeq" id="WP_071905919.1">
    <property type="nucleotide sequence ID" value="NZ_LT607756.1"/>
</dbReference>
<dbReference type="InterPro" id="IPR041685">
    <property type="entry name" value="AAA_GajA/Old/RecF-like"/>
</dbReference>
<dbReference type="SUPFAM" id="SSF52540">
    <property type="entry name" value="P-loop containing nucleoside triphosphate hydrolases"/>
    <property type="match status" value="1"/>
</dbReference>
<dbReference type="Proteomes" id="UP000094707">
    <property type="component" value="Chromosome I"/>
</dbReference>
<evidence type="ECO:0000313" key="2">
    <source>
        <dbReference type="EMBL" id="SCG84848.1"/>
    </source>
</evidence>
<dbReference type="Gene3D" id="3.40.50.300">
    <property type="entry name" value="P-loop containing nucleotide triphosphate hydrolases"/>
    <property type="match status" value="1"/>
</dbReference>
<dbReference type="STRING" id="118062.MCBB_0266"/>
<proteinExistence type="predicted"/>